<feature type="non-terminal residue" evidence="2">
    <location>
        <position position="1"/>
    </location>
</feature>
<protein>
    <submittedName>
        <fullName evidence="2">Uncharacterized protein</fullName>
    </submittedName>
</protein>
<organism evidence="2 3">
    <name type="scientific">Prorocentrum cordatum</name>
    <dbReference type="NCBI Taxonomy" id="2364126"/>
    <lineage>
        <taxon>Eukaryota</taxon>
        <taxon>Sar</taxon>
        <taxon>Alveolata</taxon>
        <taxon>Dinophyceae</taxon>
        <taxon>Prorocentrales</taxon>
        <taxon>Prorocentraceae</taxon>
        <taxon>Prorocentrum</taxon>
    </lineage>
</organism>
<dbReference type="EMBL" id="CAUYUJ010008686">
    <property type="protein sequence ID" value="CAK0824638.1"/>
    <property type="molecule type" value="Genomic_DNA"/>
</dbReference>
<keyword evidence="3" id="KW-1185">Reference proteome</keyword>
<name>A0ABN9RYY0_9DINO</name>
<sequence>ALLPSVPPARSRDTSRGVFRRQSRPRSHLPGRRARTPRPAHNVGPPRLAAAARRGARCRGRARHRGQTGLPVRPRGHAPRGRRAVAGQGRGRVEEPVPPLRGVQPDREHGG</sequence>
<gene>
    <name evidence="2" type="ORF">PCOR1329_LOCUS25010</name>
</gene>
<evidence type="ECO:0000313" key="3">
    <source>
        <dbReference type="Proteomes" id="UP001189429"/>
    </source>
</evidence>
<reference evidence="2" key="1">
    <citation type="submission" date="2023-10" db="EMBL/GenBank/DDBJ databases">
        <authorList>
            <person name="Chen Y."/>
            <person name="Shah S."/>
            <person name="Dougan E. K."/>
            <person name="Thang M."/>
            <person name="Chan C."/>
        </authorList>
    </citation>
    <scope>NUCLEOTIDE SEQUENCE [LARGE SCALE GENOMIC DNA]</scope>
</reference>
<feature type="non-terminal residue" evidence="2">
    <location>
        <position position="111"/>
    </location>
</feature>
<feature type="compositionally biased region" description="Basic residues" evidence="1">
    <location>
        <begin position="18"/>
        <end position="38"/>
    </location>
</feature>
<feature type="region of interest" description="Disordered" evidence="1">
    <location>
        <begin position="1"/>
        <end position="111"/>
    </location>
</feature>
<evidence type="ECO:0000256" key="1">
    <source>
        <dbReference type="SAM" id="MobiDB-lite"/>
    </source>
</evidence>
<feature type="compositionally biased region" description="Basic residues" evidence="1">
    <location>
        <begin position="54"/>
        <end position="66"/>
    </location>
</feature>
<accession>A0ABN9RYY0</accession>
<comment type="caution">
    <text evidence="2">The sequence shown here is derived from an EMBL/GenBank/DDBJ whole genome shotgun (WGS) entry which is preliminary data.</text>
</comment>
<dbReference type="Proteomes" id="UP001189429">
    <property type="component" value="Unassembled WGS sequence"/>
</dbReference>
<feature type="compositionally biased region" description="Basic residues" evidence="1">
    <location>
        <begin position="74"/>
        <end position="83"/>
    </location>
</feature>
<evidence type="ECO:0000313" key="2">
    <source>
        <dbReference type="EMBL" id="CAK0824638.1"/>
    </source>
</evidence>
<proteinExistence type="predicted"/>